<dbReference type="RefSeq" id="WP_046110344.1">
    <property type="nucleotide sequence ID" value="NZ_JZEX01000179.1"/>
</dbReference>
<dbReference type="Proteomes" id="UP000033632">
    <property type="component" value="Unassembled WGS sequence"/>
</dbReference>
<dbReference type="InterPro" id="IPR036237">
    <property type="entry name" value="Xyl_isomerase-like_sf"/>
</dbReference>
<dbReference type="GO" id="GO:0016853">
    <property type="term" value="F:isomerase activity"/>
    <property type="evidence" value="ECO:0007669"/>
    <property type="project" value="UniProtKB-KW"/>
</dbReference>
<keyword evidence="3" id="KW-1185">Reference proteome</keyword>
<dbReference type="Pfam" id="PF01261">
    <property type="entry name" value="AP_endonuc_2"/>
    <property type="match status" value="1"/>
</dbReference>
<proteinExistence type="predicted"/>
<keyword evidence="2" id="KW-0413">Isomerase</keyword>
<dbReference type="AlphaFoldDB" id="A0A0F5FDS4"/>
<dbReference type="EMBL" id="JZEX01000179">
    <property type="protein sequence ID" value="KKB07039.1"/>
    <property type="molecule type" value="Genomic_DNA"/>
</dbReference>
<evidence type="ECO:0000313" key="2">
    <source>
        <dbReference type="EMBL" id="KKB07039.1"/>
    </source>
</evidence>
<comment type="caution">
    <text evidence="2">The sequence shown here is derived from an EMBL/GenBank/DDBJ whole genome shotgun (WGS) entry which is preliminary data.</text>
</comment>
<dbReference type="PANTHER" id="PTHR12110:SF41">
    <property type="entry name" value="INOSOSE DEHYDRATASE"/>
    <property type="match status" value="1"/>
</dbReference>
<accession>A0A0F5FDS4</accession>
<name>A0A0F5FDS4_9HYPH</name>
<dbReference type="SUPFAM" id="SSF51658">
    <property type="entry name" value="Xylose isomerase-like"/>
    <property type="match status" value="1"/>
</dbReference>
<sequence>MQVGINLLCLAGKITQEHLPQIARLKALGYDGVEVPVLTGEPAHYAWLGRELDAMGLRRATTSVIPSVEANPLSADPEIRRRGIAHLDWAMDCALALGAESVGGPFHAPIGHFTGTGPSADEIRYGAEAHHAMAERAQANGIYLSLEHLNRFETYFLNTMEQASAYVAAVDHPAFAIMYDTFHANIEEQKQVRAIETIAGHIGVLHVSENDRGIPGRGHIDFAEIFSAVRRTGFDGWVTVEAFGAGLPELAAATRVWRPLFPDFETLFAESIAFIRKGWAEAAP</sequence>
<dbReference type="STRING" id="443610.VE25_19510"/>
<dbReference type="Gene3D" id="3.20.20.150">
    <property type="entry name" value="Divalent-metal-dependent TIM barrel enzymes"/>
    <property type="match status" value="1"/>
</dbReference>
<organism evidence="2 3">
    <name type="scientific">Devosia geojensis</name>
    <dbReference type="NCBI Taxonomy" id="443610"/>
    <lineage>
        <taxon>Bacteria</taxon>
        <taxon>Pseudomonadati</taxon>
        <taxon>Pseudomonadota</taxon>
        <taxon>Alphaproteobacteria</taxon>
        <taxon>Hyphomicrobiales</taxon>
        <taxon>Devosiaceae</taxon>
        <taxon>Devosia</taxon>
    </lineage>
</organism>
<gene>
    <name evidence="2" type="ORF">VE25_19510</name>
</gene>
<dbReference type="InterPro" id="IPR050312">
    <property type="entry name" value="IolE/XylAMocC-like"/>
</dbReference>
<protein>
    <submittedName>
        <fullName evidence="2">Isomerase</fullName>
    </submittedName>
</protein>
<dbReference type="PATRIC" id="fig|443610.3.peg.2220"/>
<feature type="domain" description="Xylose isomerase-like TIM barrel" evidence="1">
    <location>
        <begin position="23"/>
        <end position="263"/>
    </location>
</feature>
<evidence type="ECO:0000313" key="3">
    <source>
        <dbReference type="Proteomes" id="UP000033632"/>
    </source>
</evidence>
<reference evidence="2 3" key="1">
    <citation type="submission" date="2015-03" db="EMBL/GenBank/DDBJ databases">
        <authorList>
            <person name="Hassan Y.I."/>
            <person name="Lepp D."/>
            <person name="Li X.-Z."/>
            <person name="Zhou T."/>
        </authorList>
    </citation>
    <scope>NUCLEOTIDE SEQUENCE [LARGE SCALE GENOMIC DNA]</scope>
    <source>
        <strain evidence="2 3">BD-c194</strain>
    </source>
</reference>
<dbReference type="InterPro" id="IPR013022">
    <property type="entry name" value="Xyl_isomerase-like_TIM-brl"/>
</dbReference>
<dbReference type="OrthoDB" id="9801426at2"/>
<dbReference type="PANTHER" id="PTHR12110">
    <property type="entry name" value="HYDROXYPYRUVATE ISOMERASE"/>
    <property type="match status" value="1"/>
</dbReference>
<evidence type="ECO:0000259" key="1">
    <source>
        <dbReference type="Pfam" id="PF01261"/>
    </source>
</evidence>